<dbReference type="Proteomes" id="UP001064489">
    <property type="component" value="Chromosome 1"/>
</dbReference>
<evidence type="ECO:0000313" key="1">
    <source>
        <dbReference type="EMBL" id="KAI9194522.1"/>
    </source>
</evidence>
<proteinExistence type="predicted"/>
<organism evidence="1 2">
    <name type="scientific">Acer negundo</name>
    <name type="common">Box elder</name>
    <dbReference type="NCBI Taxonomy" id="4023"/>
    <lineage>
        <taxon>Eukaryota</taxon>
        <taxon>Viridiplantae</taxon>
        <taxon>Streptophyta</taxon>
        <taxon>Embryophyta</taxon>
        <taxon>Tracheophyta</taxon>
        <taxon>Spermatophyta</taxon>
        <taxon>Magnoliopsida</taxon>
        <taxon>eudicotyledons</taxon>
        <taxon>Gunneridae</taxon>
        <taxon>Pentapetalae</taxon>
        <taxon>rosids</taxon>
        <taxon>malvids</taxon>
        <taxon>Sapindales</taxon>
        <taxon>Sapindaceae</taxon>
        <taxon>Hippocastanoideae</taxon>
        <taxon>Acereae</taxon>
        <taxon>Acer</taxon>
    </lineage>
</organism>
<dbReference type="AlphaFoldDB" id="A0AAD5JD16"/>
<keyword evidence="2" id="KW-1185">Reference proteome</keyword>
<reference evidence="1" key="2">
    <citation type="submission" date="2023-02" db="EMBL/GenBank/DDBJ databases">
        <authorList>
            <person name="Swenson N.G."/>
            <person name="Wegrzyn J.L."/>
            <person name="Mcevoy S.L."/>
        </authorList>
    </citation>
    <scope>NUCLEOTIDE SEQUENCE</scope>
    <source>
        <strain evidence="1">91603</strain>
        <tissue evidence="1">Leaf</tissue>
    </source>
</reference>
<dbReference type="EMBL" id="JAJSOW010000003">
    <property type="protein sequence ID" value="KAI9194522.1"/>
    <property type="molecule type" value="Genomic_DNA"/>
</dbReference>
<reference evidence="1" key="1">
    <citation type="journal article" date="2022" name="Plant J.">
        <title>Strategies of tolerance reflected in two North American maple genomes.</title>
        <authorList>
            <person name="McEvoy S.L."/>
            <person name="Sezen U.U."/>
            <person name="Trouern-Trend A."/>
            <person name="McMahon S.M."/>
            <person name="Schaberg P.G."/>
            <person name="Yang J."/>
            <person name="Wegrzyn J.L."/>
            <person name="Swenson N.G."/>
        </authorList>
    </citation>
    <scope>NUCLEOTIDE SEQUENCE</scope>
    <source>
        <strain evidence="1">91603</strain>
    </source>
</reference>
<accession>A0AAD5JD16</accession>
<sequence>MNLTGLMSKIVLSSGFWMENRDPTPIKRCEPWSLSASLNLLALALVIGPAGTCNGSLSAAPLFSSPQVCVNVIERTAGYVIGNDIPPLDNTEQLGSFSGSNQVFTQRSATKGGENMCGVPPVAVNHEDLVEPQFGDVFGCRNEQYNEQNNYPNHEVDNEANNEQVNDRVNDLQNMDEDPA</sequence>
<gene>
    <name evidence="1" type="ORF">LWI28_006818</name>
</gene>
<comment type="caution">
    <text evidence="1">The sequence shown here is derived from an EMBL/GenBank/DDBJ whole genome shotgun (WGS) entry which is preliminary data.</text>
</comment>
<protein>
    <submittedName>
        <fullName evidence="1">Uncharacterized protein</fullName>
    </submittedName>
</protein>
<evidence type="ECO:0000313" key="2">
    <source>
        <dbReference type="Proteomes" id="UP001064489"/>
    </source>
</evidence>
<name>A0AAD5JD16_ACENE</name>